<reference evidence="10" key="1">
    <citation type="submission" date="2015-05" db="EMBL/GenBank/DDBJ databases">
        <authorList>
            <person name="Fogelqvist Johan"/>
        </authorList>
    </citation>
    <scope>NUCLEOTIDE SEQUENCE [LARGE SCALE GENOMIC DNA]</scope>
</reference>
<evidence type="ECO:0000313" key="9">
    <source>
        <dbReference type="EMBL" id="CRK47340.1"/>
    </source>
</evidence>
<dbReference type="GO" id="GO:0004100">
    <property type="term" value="F:chitin synthase activity"/>
    <property type="evidence" value="ECO:0007669"/>
    <property type="project" value="UniProtKB-EC"/>
</dbReference>
<dbReference type="GO" id="GO:0006031">
    <property type="term" value="P:chitin biosynthetic process"/>
    <property type="evidence" value="ECO:0007669"/>
    <property type="project" value="TreeGrafter"/>
</dbReference>
<dbReference type="InterPro" id="IPR004835">
    <property type="entry name" value="Chitin_synth"/>
</dbReference>
<evidence type="ECO:0000256" key="1">
    <source>
        <dbReference type="ARBA" id="ARBA00004141"/>
    </source>
</evidence>
<evidence type="ECO:0000313" key="10">
    <source>
        <dbReference type="Proteomes" id="UP000045706"/>
    </source>
</evidence>
<keyword evidence="3" id="KW-0328">Glycosyltransferase</keyword>
<evidence type="ECO:0000256" key="7">
    <source>
        <dbReference type="ARBA" id="ARBA00023136"/>
    </source>
</evidence>
<evidence type="ECO:0000256" key="5">
    <source>
        <dbReference type="ARBA" id="ARBA00022692"/>
    </source>
</evidence>
<dbReference type="EMBL" id="CVQI01036492">
    <property type="protein sequence ID" value="CRK47340.1"/>
    <property type="molecule type" value="Genomic_DNA"/>
</dbReference>
<dbReference type="SUPFAM" id="SSF53448">
    <property type="entry name" value="Nucleotide-diphospho-sugar transferases"/>
    <property type="match status" value="1"/>
</dbReference>
<accession>A0A0G4NLJ9</accession>
<dbReference type="GO" id="GO:0016020">
    <property type="term" value="C:membrane"/>
    <property type="evidence" value="ECO:0007669"/>
    <property type="project" value="UniProtKB-SubCell"/>
</dbReference>
<evidence type="ECO:0000256" key="6">
    <source>
        <dbReference type="ARBA" id="ARBA00022989"/>
    </source>
</evidence>
<dbReference type="GO" id="GO:0030428">
    <property type="term" value="C:cell septum"/>
    <property type="evidence" value="ECO:0007669"/>
    <property type="project" value="TreeGrafter"/>
</dbReference>
<keyword evidence="6" id="KW-1133">Transmembrane helix</keyword>
<protein>
    <recommendedName>
        <fullName evidence="2">chitin synthase</fullName>
        <ecNumber evidence="2">2.4.1.16</ecNumber>
    </recommendedName>
</protein>
<dbReference type="PANTHER" id="PTHR22914">
    <property type="entry name" value="CHITIN SYNTHASE"/>
    <property type="match status" value="1"/>
</dbReference>
<evidence type="ECO:0000256" key="3">
    <source>
        <dbReference type="ARBA" id="ARBA00022676"/>
    </source>
</evidence>
<dbReference type="GO" id="GO:0031505">
    <property type="term" value="P:fungal-type cell wall organization"/>
    <property type="evidence" value="ECO:0007669"/>
    <property type="project" value="TreeGrafter"/>
</dbReference>
<comment type="catalytic activity">
    <reaction evidence="8">
        <text>[(1-&gt;4)-N-acetyl-beta-D-glucosaminyl](n) + UDP-N-acetyl-alpha-D-glucosamine = [(1-&gt;4)-N-acetyl-beta-D-glucosaminyl](n+1) + UDP + H(+)</text>
        <dbReference type="Rhea" id="RHEA:16637"/>
        <dbReference type="Rhea" id="RHEA-COMP:9593"/>
        <dbReference type="Rhea" id="RHEA-COMP:9595"/>
        <dbReference type="ChEBI" id="CHEBI:15378"/>
        <dbReference type="ChEBI" id="CHEBI:17029"/>
        <dbReference type="ChEBI" id="CHEBI:57705"/>
        <dbReference type="ChEBI" id="CHEBI:58223"/>
        <dbReference type="EC" id="2.4.1.16"/>
    </reaction>
    <physiologicalReaction direction="left-to-right" evidence="8">
        <dbReference type="Rhea" id="RHEA:16638"/>
    </physiologicalReaction>
</comment>
<keyword evidence="5" id="KW-0812">Transmembrane</keyword>
<feature type="non-terminal residue" evidence="9">
    <location>
        <position position="109"/>
    </location>
</feature>
<evidence type="ECO:0000256" key="8">
    <source>
        <dbReference type="ARBA" id="ARBA00049510"/>
    </source>
</evidence>
<dbReference type="GO" id="GO:0071944">
    <property type="term" value="C:cell periphery"/>
    <property type="evidence" value="ECO:0007669"/>
    <property type="project" value="TreeGrafter"/>
</dbReference>
<dbReference type="Pfam" id="PF03142">
    <property type="entry name" value="Chitin_synth_2"/>
    <property type="match status" value="1"/>
</dbReference>
<sequence length="109" mass="12225">MPENLDKFIMCQIPAYTEDEDSLRRAIDSAARMHYDDKRKLLVVICDGMIVGQGNDRSTPRIVLDILGVSETVDPEPLSFESLGEGLKQHNMGKVYSGLYEVQGHIVPF</sequence>
<proteinExistence type="predicted"/>
<comment type="subcellular location">
    <subcellularLocation>
        <location evidence="1">Membrane</location>
        <topology evidence="1">Multi-pass membrane protein</topology>
    </subcellularLocation>
</comment>
<keyword evidence="4" id="KW-0808">Transferase</keyword>
<dbReference type="InterPro" id="IPR029044">
    <property type="entry name" value="Nucleotide-diphossugar_trans"/>
</dbReference>
<dbReference type="EC" id="2.4.1.16" evidence="2"/>
<organism evidence="9 10">
    <name type="scientific">Verticillium longisporum</name>
    <name type="common">Verticillium dahliae var. longisporum</name>
    <dbReference type="NCBI Taxonomy" id="100787"/>
    <lineage>
        <taxon>Eukaryota</taxon>
        <taxon>Fungi</taxon>
        <taxon>Dikarya</taxon>
        <taxon>Ascomycota</taxon>
        <taxon>Pezizomycotina</taxon>
        <taxon>Sordariomycetes</taxon>
        <taxon>Hypocreomycetidae</taxon>
        <taxon>Glomerellales</taxon>
        <taxon>Plectosphaerellaceae</taxon>
        <taxon>Verticillium</taxon>
    </lineage>
</organism>
<dbReference type="Proteomes" id="UP000045706">
    <property type="component" value="Unassembled WGS sequence"/>
</dbReference>
<name>A0A0G4NLJ9_VERLO</name>
<keyword evidence="7" id="KW-0472">Membrane</keyword>
<evidence type="ECO:0000256" key="4">
    <source>
        <dbReference type="ARBA" id="ARBA00022679"/>
    </source>
</evidence>
<evidence type="ECO:0000256" key="2">
    <source>
        <dbReference type="ARBA" id="ARBA00012543"/>
    </source>
</evidence>
<gene>
    <name evidence="9" type="ORF">BN1723_020268</name>
</gene>
<dbReference type="PANTHER" id="PTHR22914:SF45">
    <property type="entry name" value="CHITIN SYNTHASE"/>
    <property type="match status" value="1"/>
</dbReference>
<dbReference type="AlphaFoldDB" id="A0A0G4NLJ9"/>